<keyword evidence="4" id="KW-1185">Reference proteome</keyword>
<dbReference type="InParanoid" id="J4UH62"/>
<feature type="chain" id="PRO_5003780604" evidence="2">
    <location>
        <begin position="27"/>
        <end position="203"/>
    </location>
</feature>
<dbReference type="RefSeq" id="XP_008601972.1">
    <property type="nucleotide sequence ID" value="XM_008603750.1"/>
</dbReference>
<protein>
    <submittedName>
        <fullName evidence="3">Uncharacterized protein</fullName>
    </submittedName>
</protein>
<dbReference type="HOGENOM" id="CLU_1348702_0_0_1"/>
<evidence type="ECO:0000313" key="4">
    <source>
        <dbReference type="Proteomes" id="UP000002762"/>
    </source>
</evidence>
<accession>J4UH62</accession>
<gene>
    <name evidence="3" type="ORF">BBA_08653</name>
</gene>
<dbReference type="AlphaFoldDB" id="J4UH62"/>
<evidence type="ECO:0000256" key="2">
    <source>
        <dbReference type="SAM" id="SignalP"/>
    </source>
</evidence>
<reference evidence="3 4" key="1">
    <citation type="journal article" date="2012" name="Sci. Rep.">
        <title>Genomic perspectives on the evolution of fungal entomopathogenicity in Beauveria bassiana.</title>
        <authorList>
            <person name="Xiao G."/>
            <person name="Ying S.H."/>
            <person name="Zheng P."/>
            <person name="Wang Z.L."/>
            <person name="Zhang S."/>
            <person name="Xie X.Q."/>
            <person name="Shang Y."/>
            <person name="St Leger R.J."/>
            <person name="Zhao G.P."/>
            <person name="Wang C."/>
            <person name="Feng M.G."/>
        </authorList>
    </citation>
    <scope>NUCLEOTIDE SEQUENCE [LARGE SCALE GENOMIC DNA]</scope>
    <source>
        <strain evidence="3 4">ARSEF 2860</strain>
    </source>
</reference>
<dbReference type="Proteomes" id="UP000002762">
    <property type="component" value="Unassembled WGS sequence"/>
</dbReference>
<proteinExistence type="predicted"/>
<name>J4UH62_BEAB2</name>
<evidence type="ECO:0000256" key="1">
    <source>
        <dbReference type="SAM" id="MobiDB-lite"/>
    </source>
</evidence>
<sequence length="203" mass="21431">MIRRSCSLGRLIFWVAAASKLWTVAGSLSRGLEGASCCFACLEWVALPRTQRNGAYYCLMPGTGSFARFEAAGAPNSKKGQGGSVRGRPVLPSTPAPAPAPALATSNGLAVIRGQAELVFGLAEASLLWEHMCRERLMAVVAHPHHTGLRGLSALRLLPVLEDWAESMEDAGRVMMGLGLGGGIGPGWREVDKSWTGSDVESA</sequence>
<organism evidence="3 4">
    <name type="scientific">Beauveria bassiana (strain ARSEF 2860)</name>
    <name type="common">White muscardine disease fungus</name>
    <name type="synonym">Tritirachium shiotae</name>
    <dbReference type="NCBI Taxonomy" id="655819"/>
    <lineage>
        <taxon>Eukaryota</taxon>
        <taxon>Fungi</taxon>
        <taxon>Dikarya</taxon>
        <taxon>Ascomycota</taxon>
        <taxon>Pezizomycotina</taxon>
        <taxon>Sordariomycetes</taxon>
        <taxon>Hypocreomycetidae</taxon>
        <taxon>Hypocreales</taxon>
        <taxon>Cordycipitaceae</taxon>
        <taxon>Beauveria</taxon>
    </lineage>
</organism>
<dbReference type="GeneID" id="19891665"/>
<evidence type="ECO:0000313" key="3">
    <source>
        <dbReference type="EMBL" id="EJP62432.1"/>
    </source>
</evidence>
<keyword evidence="2" id="KW-0732">Signal</keyword>
<feature type="signal peptide" evidence="2">
    <location>
        <begin position="1"/>
        <end position="26"/>
    </location>
</feature>
<feature type="region of interest" description="Disordered" evidence="1">
    <location>
        <begin position="74"/>
        <end position="99"/>
    </location>
</feature>
<dbReference type="EMBL" id="JH725186">
    <property type="protein sequence ID" value="EJP62432.1"/>
    <property type="molecule type" value="Genomic_DNA"/>
</dbReference>